<proteinExistence type="predicted"/>
<accession>A0AB35U1R4</accession>
<gene>
    <name evidence="1" type="ORF">MOZ60_01955</name>
</gene>
<organism evidence="1 2">
    <name type="scientific">Grylomicrobium aquisgranensis</name>
    <dbReference type="NCBI Taxonomy" id="2926318"/>
    <lineage>
        <taxon>Bacteria</taxon>
        <taxon>Bacillati</taxon>
        <taxon>Bacillota</taxon>
        <taxon>Erysipelotrichia</taxon>
        <taxon>Erysipelotrichales</taxon>
        <taxon>Erysipelotrichaceae</taxon>
        <taxon>Grylomicrobium</taxon>
    </lineage>
</organism>
<protein>
    <submittedName>
        <fullName evidence="1">Uncharacterized protein</fullName>
    </submittedName>
</protein>
<evidence type="ECO:0000313" key="1">
    <source>
        <dbReference type="EMBL" id="MDX8418854.1"/>
    </source>
</evidence>
<dbReference type="EMBL" id="JALBUR010000002">
    <property type="protein sequence ID" value="MDX8418854.1"/>
    <property type="molecule type" value="Genomic_DNA"/>
</dbReference>
<reference evidence="1 2" key="1">
    <citation type="submission" date="2022-03" db="EMBL/GenBank/DDBJ databases">
        <title>Novel taxa within the pig intestine.</title>
        <authorList>
            <person name="Wylensek D."/>
            <person name="Bishof K."/>
            <person name="Afrizal A."/>
            <person name="Clavel T."/>
        </authorList>
    </citation>
    <scope>NUCLEOTIDE SEQUENCE [LARGE SCALE GENOMIC DNA]</scope>
    <source>
        <strain evidence="1 2">CLA-KB-P133</strain>
    </source>
</reference>
<comment type="caution">
    <text evidence="1">The sequence shown here is derived from an EMBL/GenBank/DDBJ whole genome shotgun (WGS) entry which is preliminary data.</text>
</comment>
<name>A0AB35U1R4_9FIRM</name>
<dbReference type="Proteomes" id="UP001286174">
    <property type="component" value="Unassembled WGS sequence"/>
</dbReference>
<sequence>MSTYSDYFSINKNFQSSINLELDLDNEAKIEEYIPTSDICAVLKIYFGAFLMKSTDHATTLIGPYGKGKSFLLLVLSYLVYHQKDKAYSDLLNKIKGIDIDLYEMIEEANIKGLKLLPVIINSNFNDLQQSFMLGLSEALTRAGINEVIPTTVYTVCLNLMEKWRKDTFIREKFNVCAKQKKTTFDELAAGLKNYSVDSYQKFKWIYNCITAGLEFNPLVNNDVVKIYSSVNHELISSRQYSGMFIIFDEFSKFIEGADNSLMRELKVIQDFAELAERSNSSEQINLCCVTHKSLDLYYRGTSKIDSFKTVEGRFKEIRFTSSLEENYEIIAHAINKKRGAKKIRDAQIADLSDFYARVQHSQPFSDQTDDSFQILKKDCFPLNPMTAYALIKLSEQVAQNERTLFTFLSDTDENSLNMFLQKTDTGIMNVDKVYDYFSALLQKEEENAIRNIWYRAEGILSRISNQKQRAIIKALAVILMIGDNDHFASTVENISLAACVDEAETEAIIESLIDEHFLRKNVINNLTTFASSNNKAIEEKVNVILRTKKNSVSAVHALEDIDETKYILPRKYNEENKITRFYRIVYLTEEQFFSLSDFDVIKNEMFCDGLVVDLIRKSENIDSRVKEKLDDIQDYSIVVRYPSHPVNHFFEDELFRYAALKEILTRGGNDQVISAEIELLMQETVEDIRVLLDEYFGEKSHYYSYQWNGKDSFTELLSDQMSRLYTKKIVFNNELINKNRLSTQYQKPVNNVMQLLLDEKSGESWNFSETSPEGTVNSTIISKINEGDVPEVINCIKEKIINSEGSRCLISDIVKTFNKPPYGVRRGILQILIAKAISELSDNVILYLGNNEIDLNANNLWKSIYSGEKYYFGFAKGSKDQQEYLKKMLESLRINQTGNFRNDTKLLCEGYRRFFIGLPMIVRADGKNSYLGISQEINAYKKIFMQFNINPYEAVYDDVLRYFHSYNNAYEALSDFMNAWQQKLSAYKMSLIDIVRQIFSIENNVSLKMSMDAFVRGAVGNTRPVLKKENMRIMSSIEQLNYDDEQAIDNLSHACTGSYIEDWNDDRKDELKNTLLDFRNDLENSDKISTSESSLDDVLNKADSVEISQMGKLMETTVESTFEEYGDSVSTEEKIAILSKLLKSIIK</sequence>
<keyword evidence="2" id="KW-1185">Reference proteome</keyword>
<dbReference type="AlphaFoldDB" id="A0AB35U1R4"/>
<dbReference type="RefSeq" id="WP_277652868.1">
    <property type="nucleotide sequence ID" value="NZ_JALBUR010000002.1"/>
</dbReference>
<evidence type="ECO:0000313" key="2">
    <source>
        <dbReference type="Proteomes" id="UP001286174"/>
    </source>
</evidence>